<organism evidence="4 5">
    <name type="scientific">Olea europaea subsp. europaea</name>
    <dbReference type="NCBI Taxonomy" id="158383"/>
    <lineage>
        <taxon>Eukaryota</taxon>
        <taxon>Viridiplantae</taxon>
        <taxon>Streptophyta</taxon>
        <taxon>Embryophyta</taxon>
        <taxon>Tracheophyta</taxon>
        <taxon>Spermatophyta</taxon>
        <taxon>Magnoliopsida</taxon>
        <taxon>eudicotyledons</taxon>
        <taxon>Gunneridae</taxon>
        <taxon>Pentapetalae</taxon>
        <taxon>asterids</taxon>
        <taxon>lamiids</taxon>
        <taxon>Lamiales</taxon>
        <taxon>Oleaceae</taxon>
        <taxon>Oleeae</taxon>
        <taxon>Olea</taxon>
    </lineage>
</organism>
<proteinExistence type="predicted"/>
<dbReference type="InterPro" id="IPR040389">
    <property type="entry name" value="SMR"/>
</dbReference>
<sequence>MFLEFNQYYCYSMSNKEFFLIKEEDKEIKLENSSQPKLENQDSFQVNDTEQGQDKDCEASISSSREEPENPCLEQFRVPESDDGFKTPTSLDHKIPVIEQCPPAPKKTRAQPSTSTKRKASPRTLQFDCSTEVESMFLVISKDDDDDDVDQKRKKTRRDEKD</sequence>
<keyword evidence="5" id="KW-1185">Reference proteome</keyword>
<evidence type="ECO:0000256" key="1">
    <source>
        <dbReference type="ARBA" id="ARBA00023013"/>
    </source>
</evidence>
<dbReference type="GO" id="GO:0032875">
    <property type="term" value="P:regulation of DNA endoreduplication"/>
    <property type="evidence" value="ECO:0007669"/>
    <property type="project" value="InterPro"/>
</dbReference>
<keyword evidence="2" id="KW-0131">Cell cycle</keyword>
<protein>
    <submittedName>
        <fullName evidence="4">Uncharacterized protein</fullName>
    </submittedName>
</protein>
<reference evidence="4 5" key="1">
    <citation type="submission" date="2019-12" db="EMBL/GenBank/DDBJ databases">
        <authorList>
            <person name="Alioto T."/>
            <person name="Alioto T."/>
            <person name="Gomez Garrido J."/>
        </authorList>
    </citation>
    <scope>NUCLEOTIDE SEQUENCE [LARGE SCALE GENOMIC DNA]</scope>
</reference>
<accession>A0A8S0RKK2</accession>
<dbReference type="Proteomes" id="UP000594638">
    <property type="component" value="Unassembled WGS sequence"/>
</dbReference>
<feature type="compositionally biased region" description="Polar residues" evidence="3">
    <location>
        <begin position="123"/>
        <end position="133"/>
    </location>
</feature>
<comment type="caution">
    <text evidence="4">The sequence shown here is derived from an EMBL/GenBank/DDBJ whole genome shotgun (WGS) entry which is preliminary data.</text>
</comment>
<dbReference type="GO" id="GO:0004860">
    <property type="term" value="F:protein kinase inhibitor activity"/>
    <property type="evidence" value="ECO:0007669"/>
    <property type="project" value="UniProtKB-KW"/>
</dbReference>
<dbReference type="GO" id="GO:0005634">
    <property type="term" value="C:nucleus"/>
    <property type="evidence" value="ECO:0007669"/>
    <property type="project" value="TreeGrafter"/>
</dbReference>
<feature type="compositionally biased region" description="Basic and acidic residues" evidence="3">
    <location>
        <begin position="52"/>
        <end position="68"/>
    </location>
</feature>
<feature type="compositionally biased region" description="Basic and acidic residues" evidence="3">
    <location>
        <begin position="77"/>
        <end position="96"/>
    </location>
</feature>
<evidence type="ECO:0000313" key="4">
    <source>
        <dbReference type="EMBL" id="CAA2979604.1"/>
    </source>
</evidence>
<name>A0A8S0RKK2_OLEEU</name>
<dbReference type="Gramene" id="OE9A004057T1">
    <property type="protein sequence ID" value="OE9A004057C1"/>
    <property type="gene ID" value="OE9A004057"/>
</dbReference>
<evidence type="ECO:0000256" key="2">
    <source>
        <dbReference type="ARBA" id="ARBA00023306"/>
    </source>
</evidence>
<evidence type="ECO:0000313" key="5">
    <source>
        <dbReference type="Proteomes" id="UP000594638"/>
    </source>
</evidence>
<dbReference type="EMBL" id="CACTIH010003631">
    <property type="protein sequence ID" value="CAA2979604.1"/>
    <property type="molecule type" value="Genomic_DNA"/>
</dbReference>
<dbReference type="OrthoDB" id="914120at2759"/>
<dbReference type="AlphaFoldDB" id="A0A8S0RKK2"/>
<feature type="compositionally biased region" description="Polar residues" evidence="3">
    <location>
        <begin position="32"/>
        <end position="50"/>
    </location>
</feature>
<gene>
    <name evidence="4" type="ORF">OLEA9_A004057</name>
</gene>
<dbReference type="PANTHER" id="PTHR33142">
    <property type="entry name" value="CYCLIN-DEPENDENT PROTEIN KINASE INHIBITOR SMR13"/>
    <property type="match status" value="1"/>
</dbReference>
<feature type="region of interest" description="Disordered" evidence="3">
    <location>
        <begin position="29"/>
        <end position="162"/>
    </location>
</feature>
<keyword evidence="1" id="KW-0649">Protein kinase inhibitor</keyword>
<dbReference type="PANTHER" id="PTHR33142:SF65">
    <property type="entry name" value="CYCLIN-DEPENDENT PROTEIN KINASE INHIBITOR SMR2-LIKE"/>
    <property type="match status" value="1"/>
</dbReference>
<evidence type="ECO:0000256" key="3">
    <source>
        <dbReference type="SAM" id="MobiDB-lite"/>
    </source>
</evidence>